<comment type="similarity">
    <text evidence="2">Belongs to the ABC transporter superfamily. ABCB family. Mitochondrial peptide exporter (TC 3.A.1.212) subfamily.</text>
</comment>
<evidence type="ECO:0000256" key="5">
    <source>
        <dbReference type="ARBA" id="ARBA00022741"/>
    </source>
</evidence>
<dbReference type="GO" id="GO:0005524">
    <property type="term" value="F:ATP binding"/>
    <property type="evidence" value="ECO:0007669"/>
    <property type="project" value="UniProtKB-KW"/>
</dbReference>
<dbReference type="Gene3D" id="1.20.1560.10">
    <property type="entry name" value="ABC transporter type 1, transmembrane domain"/>
    <property type="match status" value="1"/>
</dbReference>
<evidence type="ECO:0000313" key="13">
    <source>
        <dbReference type="EMBL" id="CAG88618.2"/>
    </source>
</evidence>
<evidence type="ECO:0000313" key="14">
    <source>
        <dbReference type="Proteomes" id="UP000000599"/>
    </source>
</evidence>
<dbReference type="InterPro" id="IPR003593">
    <property type="entry name" value="AAA+_ATPase"/>
</dbReference>
<dbReference type="Proteomes" id="UP000000599">
    <property type="component" value="Chromosome E"/>
</dbReference>
<feature type="transmembrane region" description="Helical" evidence="10">
    <location>
        <begin position="359"/>
        <end position="384"/>
    </location>
</feature>
<accession>Q6BN87</accession>
<dbReference type="GO" id="GO:0005743">
    <property type="term" value="C:mitochondrial inner membrane"/>
    <property type="evidence" value="ECO:0007669"/>
    <property type="project" value="EnsemblFungi"/>
</dbReference>
<evidence type="ECO:0000256" key="9">
    <source>
        <dbReference type="SAM" id="MobiDB-lite"/>
    </source>
</evidence>
<dbReference type="EMBL" id="CR382137">
    <property type="protein sequence ID" value="CAG88618.2"/>
    <property type="molecule type" value="Genomic_DNA"/>
</dbReference>
<dbReference type="FunCoup" id="Q6BN87">
    <property type="interactions" value="496"/>
</dbReference>
<comment type="subcellular location">
    <subcellularLocation>
        <location evidence="1">Membrane</location>
        <topology evidence="1">Multi-pass membrane protein</topology>
    </subcellularLocation>
</comment>
<dbReference type="InterPro" id="IPR011527">
    <property type="entry name" value="ABC1_TM_dom"/>
</dbReference>
<name>Q6BN87_DEBHA</name>
<evidence type="ECO:0000259" key="12">
    <source>
        <dbReference type="PROSITE" id="PS50929"/>
    </source>
</evidence>
<feature type="domain" description="ABC transmembrane type-1" evidence="12">
    <location>
        <begin position="109"/>
        <end position="419"/>
    </location>
</feature>
<feature type="region of interest" description="Disordered" evidence="9">
    <location>
        <begin position="139"/>
        <end position="158"/>
    </location>
</feature>
<sequence length="701" mass="78037">MIGSTQLMIPRLTSRLNNDIARRSLSSRISFINFSHNFHVHRVENNRSQTIHFNANRLHWNFQRRNSTSSTTTNVQMSEVSTRDVKTSTLRKDISKLFRLAKPEVKIIIAALVCLILTSAVSMSLPLFIGKIIDTAKSPDSRMTDADSEKGDNNDDDDDKKIFGLEPFEFYGALGVFFSIGAVANFGRTYLLRSAGERLVARLRSRLFSKILSQDSYFFEGGPSDKGMKTGDLISRLSNDTQIISKTLSGNISDGARSLISGCVGLSMMCVVSWKLTLCMSSIFPPLIIMSVVYGRRIKSLSRTIQENLGDMTKVTEEKLNGLKTIQSFAQQRMIVHGYNQEIKNIFSSSMREGKLSGIYYGINGFLGNMTLIGLLVIGTKLIGNGEITVGDLSSFMMYAVYTGSSVFGLGNFYSELMKGVGAAERVFELIESKPKITTTLGKKVDDLHGDIEFRNVKFSYPSRPDSPIFGGSELNLTITKGEHVCFVGPSGSGKSSISQLLLRFYDPTEGTITVNNHNIKDLNLNFYRSQVGYVQQEPLLFSGTIRDNIVFGRMDSNEDEIKEASILSNAYKFIEEFPDKFDTVIGPSTSGAAQLSGGQKQRVSLARTLIKKPDILILDEATSALDSQSEEIVMKNLKRLSKDMHVTIISIAHRLSTIRNSERIIVVNYRGEIVEDGKFNELYYNSNSELNKLLKAHELQ</sequence>
<keyword evidence="7 10" id="KW-1133">Transmembrane helix</keyword>
<dbReference type="Pfam" id="PF00005">
    <property type="entry name" value="ABC_tran"/>
    <property type="match status" value="1"/>
</dbReference>
<dbReference type="GeneID" id="2901892"/>
<dbReference type="OrthoDB" id="6500128at2759"/>
<dbReference type="HOGENOM" id="CLU_000604_84_3_1"/>
<dbReference type="CDD" id="cd18573">
    <property type="entry name" value="ABC_6TM_ABCB10_like"/>
    <property type="match status" value="1"/>
</dbReference>
<dbReference type="InterPro" id="IPR017871">
    <property type="entry name" value="ABC_transporter-like_CS"/>
</dbReference>
<dbReference type="AlphaFoldDB" id="Q6BN87"/>
<dbReference type="VEuPathDB" id="FungiDB:DEHA2E23760g"/>
<evidence type="ECO:0000256" key="2">
    <source>
        <dbReference type="ARBA" id="ARBA00005580"/>
    </source>
</evidence>
<feature type="transmembrane region" description="Helical" evidence="10">
    <location>
        <begin position="170"/>
        <end position="191"/>
    </location>
</feature>
<keyword evidence="5" id="KW-0547">Nucleotide-binding</keyword>
<keyword evidence="6" id="KW-0067">ATP-binding</keyword>
<dbReference type="SUPFAM" id="SSF90123">
    <property type="entry name" value="ABC transporter transmembrane region"/>
    <property type="match status" value="1"/>
</dbReference>
<dbReference type="FunFam" id="3.40.50.300:FF:000218">
    <property type="entry name" value="Multidrug ABC transporter ATP-binding protein"/>
    <property type="match status" value="1"/>
</dbReference>
<gene>
    <name evidence="13" type="ordered locus">DEHA2E23760g</name>
</gene>
<reference evidence="13 14" key="1">
    <citation type="journal article" date="2004" name="Nature">
        <title>Genome evolution in yeasts.</title>
        <authorList>
            <consortium name="Genolevures"/>
            <person name="Dujon B."/>
            <person name="Sherman D."/>
            <person name="Fischer G."/>
            <person name="Durrens P."/>
            <person name="Casaregola S."/>
            <person name="Lafontaine I."/>
            <person name="de Montigny J."/>
            <person name="Marck C."/>
            <person name="Neuveglise C."/>
            <person name="Talla E."/>
            <person name="Goffard N."/>
            <person name="Frangeul L."/>
            <person name="Aigle M."/>
            <person name="Anthouard V."/>
            <person name="Babour A."/>
            <person name="Barbe V."/>
            <person name="Barnay S."/>
            <person name="Blanchin S."/>
            <person name="Beckerich J.M."/>
            <person name="Beyne E."/>
            <person name="Bleykasten C."/>
            <person name="Boisrame A."/>
            <person name="Boyer J."/>
            <person name="Cattolico L."/>
            <person name="Confanioleri F."/>
            <person name="de Daruvar A."/>
            <person name="Despons L."/>
            <person name="Fabre E."/>
            <person name="Fairhead C."/>
            <person name="Ferry-Dumazet H."/>
            <person name="Groppi A."/>
            <person name="Hantraye F."/>
            <person name="Hennequin C."/>
            <person name="Jauniaux N."/>
            <person name="Joyet P."/>
            <person name="Kachouri R."/>
            <person name="Kerrest A."/>
            <person name="Koszul R."/>
            <person name="Lemaire M."/>
            <person name="Lesur I."/>
            <person name="Ma L."/>
            <person name="Muller H."/>
            <person name="Nicaud J.M."/>
            <person name="Nikolski M."/>
            <person name="Oztas S."/>
            <person name="Ozier-Kalogeropoulos O."/>
            <person name="Pellenz S."/>
            <person name="Potier S."/>
            <person name="Richard G.F."/>
            <person name="Straub M.L."/>
            <person name="Suleau A."/>
            <person name="Swennene D."/>
            <person name="Tekaia F."/>
            <person name="Wesolowski-Louvel M."/>
            <person name="Westhof E."/>
            <person name="Wirth B."/>
            <person name="Zeniou-Meyer M."/>
            <person name="Zivanovic I."/>
            <person name="Bolotin-Fukuhara M."/>
            <person name="Thierry A."/>
            <person name="Bouchier C."/>
            <person name="Caudron B."/>
            <person name="Scarpelli C."/>
            <person name="Gaillardin C."/>
            <person name="Weissenbach J."/>
            <person name="Wincker P."/>
            <person name="Souciet J.L."/>
        </authorList>
    </citation>
    <scope>NUCLEOTIDE SEQUENCE [LARGE SCALE GENOMIC DNA]</scope>
    <source>
        <strain evidence="14">ATCC 36239 / CBS 767 / BCRC 21394 / JCM 1990 / NBRC 0083 / IGC 2968</strain>
    </source>
</reference>
<feature type="transmembrane region" description="Helical" evidence="10">
    <location>
        <begin position="107"/>
        <end position="129"/>
    </location>
</feature>
<feature type="domain" description="ABC transporter" evidence="11">
    <location>
        <begin position="452"/>
        <end position="696"/>
    </location>
</feature>
<evidence type="ECO:0000256" key="8">
    <source>
        <dbReference type="ARBA" id="ARBA00023136"/>
    </source>
</evidence>
<dbReference type="GO" id="GO:0090374">
    <property type="term" value="P:oligopeptide export from mitochondrion"/>
    <property type="evidence" value="ECO:0007669"/>
    <property type="project" value="EnsemblFungi"/>
</dbReference>
<dbReference type="SMART" id="SM00382">
    <property type="entry name" value="AAA"/>
    <property type="match status" value="1"/>
</dbReference>
<protein>
    <submittedName>
        <fullName evidence="13">DEHA2E23760p</fullName>
    </submittedName>
</protein>
<dbReference type="Gene3D" id="3.40.50.300">
    <property type="entry name" value="P-loop containing nucleotide triphosphate hydrolases"/>
    <property type="match status" value="1"/>
</dbReference>
<evidence type="ECO:0000256" key="10">
    <source>
        <dbReference type="SAM" id="Phobius"/>
    </source>
</evidence>
<dbReference type="KEGG" id="dha:DEHA2E23760g"/>
<evidence type="ECO:0000259" key="11">
    <source>
        <dbReference type="PROSITE" id="PS50893"/>
    </source>
</evidence>
<dbReference type="PROSITE" id="PS50929">
    <property type="entry name" value="ABC_TM1F"/>
    <property type="match status" value="1"/>
</dbReference>
<keyword evidence="14" id="KW-1185">Reference proteome</keyword>
<dbReference type="PROSITE" id="PS50893">
    <property type="entry name" value="ABC_TRANSPORTER_2"/>
    <property type="match status" value="1"/>
</dbReference>
<dbReference type="InterPro" id="IPR027417">
    <property type="entry name" value="P-loop_NTPase"/>
</dbReference>
<dbReference type="GO" id="GO:0015421">
    <property type="term" value="F:ABC-type oligopeptide transporter activity"/>
    <property type="evidence" value="ECO:0007669"/>
    <property type="project" value="EnsemblFungi"/>
</dbReference>
<dbReference type="PANTHER" id="PTHR43394">
    <property type="entry name" value="ATP-DEPENDENT PERMEASE MDL1, MITOCHONDRIAL"/>
    <property type="match status" value="1"/>
</dbReference>
<dbReference type="PROSITE" id="PS00211">
    <property type="entry name" value="ABC_TRANSPORTER_1"/>
    <property type="match status" value="1"/>
</dbReference>
<dbReference type="eggNOG" id="KOG0058">
    <property type="taxonomic scope" value="Eukaryota"/>
</dbReference>
<dbReference type="FunFam" id="1.20.1560.10:FF:000058">
    <property type="entry name" value="ABC transporter B family member 25"/>
    <property type="match status" value="1"/>
</dbReference>
<dbReference type="OMA" id="MTWLGER"/>
<dbReference type="InParanoid" id="Q6BN87"/>
<dbReference type="InterPro" id="IPR039421">
    <property type="entry name" value="Type_1_exporter"/>
</dbReference>
<organism evidence="13 14">
    <name type="scientific">Debaryomyces hansenii (strain ATCC 36239 / CBS 767 / BCRC 21394 / JCM 1990 / NBRC 0083 / IGC 2968)</name>
    <name type="common">Yeast</name>
    <name type="synonym">Torulaspora hansenii</name>
    <dbReference type="NCBI Taxonomy" id="284592"/>
    <lineage>
        <taxon>Eukaryota</taxon>
        <taxon>Fungi</taxon>
        <taxon>Dikarya</taxon>
        <taxon>Ascomycota</taxon>
        <taxon>Saccharomycotina</taxon>
        <taxon>Pichiomycetes</taxon>
        <taxon>Debaryomycetaceae</taxon>
        <taxon>Debaryomyces</taxon>
    </lineage>
</organism>
<evidence type="ECO:0000256" key="4">
    <source>
        <dbReference type="ARBA" id="ARBA00022692"/>
    </source>
</evidence>
<dbReference type="RefSeq" id="XP_460333.2">
    <property type="nucleotide sequence ID" value="XM_460333.1"/>
</dbReference>
<dbReference type="Pfam" id="PF00664">
    <property type="entry name" value="ABC_membrane"/>
    <property type="match status" value="1"/>
</dbReference>
<dbReference type="SUPFAM" id="SSF52540">
    <property type="entry name" value="P-loop containing nucleoside triphosphate hydrolases"/>
    <property type="match status" value="1"/>
</dbReference>
<dbReference type="InterPro" id="IPR036640">
    <property type="entry name" value="ABC1_TM_sf"/>
</dbReference>
<proteinExistence type="inferred from homology"/>
<evidence type="ECO:0000256" key="1">
    <source>
        <dbReference type="ARBA" id="ARBA00004141"/>
    </source>
</evidence>
<feature type="transmembrane region" description="Helical" evidence="10">
    <location>
        <begin position="396"/>
        <end position="414"/>
    </location>
</feature>
<dbReference type="GO" id="GO:0016887">
    <property type="term" value="F:ATP hydrolysis activity"/>
    <property type="evidence" value="ECO:0007669"/>
    <property type="project" value="EnsemblFungi"/>
</dbReference>
<keyword evidence="3" id="KW-0813">Transport</keyword>
<evidence type="ECO:0000256" key="3">
    <source>
        <dbReference type="ARBA" id="ARBA00022448"/>
    </source>
</evidence>
<evidence type="ECO:0000256" key="6">
    <source>
        <dbReference type="ARBA" id="ARBA00022840"/>
    </source>
</evidence>
<dbReference type="InterPro" id="IPR003439">
    <property type="entry name" value="ABC_transporter-like_ATP-bd"/>
</dbReference>
<keyword evidence="4 10" id="KW-0812">Transmembrane</keyword>
<keyword evidence="8 10" id="KW-0472">Membrane</keyword>
<evidence type="ECO:0000256" key="7">
    <source>
        <dbReference type="ARBA" id="ARBA00022989"/>
    </source>
</evidence>
<dbReference type="PANTHER" id="PTHR43394:SF1">
    <property type="entry name" value="ATP-BINDING CASSETTE SUB-FAMILY B MEMBER 10, MITOCHONDRIAL"/>
    <property type="match status" value="1"/>
</dbReference>